<dbReference type="EMBL" id="JARQWQ010000025">
    <property type="protein sequence ID" value="KAK2563585.1"/>
    <property type="molecule type" value="Genomic_DNA"/>
</dbReference>
<organism evidence="1 2">
    <name type="scientific">Acropora cervicornis</name>
    <name type="common">Staghorn coral</name>
    <dbReference type="NCBI Taxonomy" id="6130"/>
    <lineage>
        <taxon>Eukaryota</taxon>
        <taxon>Metazoa</taxon>
        <taxon>Cnidaria</taxon>
        <taxon>Anthozoa</taxon>
        <taxon>Hexacorallia</taxon>
        <taxon>Scleractinia</taxon>
        <taxon>Astrocoeniina</taxon>
        <taxon>Acroporidae</taxon>
        <taxon>Acropora</taxon>
    </lineage>
</organism>
<gene>
    <name evidence="1" type="ORF">P5673_013314</name>
</gene>
<sequence>MKKINKNLGKNNDEMRADIPESNTQIILLATLTKRNGMEWNDRWSINNIPFTDVLHSELEKIKTTSVATSKVKKEPYKKANLADEELFIIRHDCCCAFGGRISEDTCNLP</sequence>
<comment type="caution">
    <text evidence="1">The sequence shown here is derived from an EMBL/GenBank/DDBJ whole genome shotgun (WGS) entry which is preliminary data.</text>
</comment>
<protein>
    <submittedName>
        <fullName evidence="1">Uncharacterized protein</fullName>
    </submittedName>
</protein>
<reference evidence="1" key="2">
    <citation type="journal article" date="2023" name="Science">
        <title>Genomic signatures of disease resistance in endangered staghorn corals.</title>
        <authorList>
            <person name="Vollmer S.V."/>
            <person name="Selwyn J.D."/>
            <person name="Despard B.A."/>
            <person name="Roesel C.L."/>
        </authorList>
    </citation>
    <scope>NUCLEOTIDE SEQUENCE</scope>
    <source>
        <strain evidence="1">K2</strain>
    </source>
</reference>
<keyword evidence="2" id="KW-1185">Reference proteome</keyword>
<evidence type="ECO:0000313" key="1">
    <source>
        <dbReference type="EMBL" id="KAK2563585.1"/>
    </source>
</evidence>
<dbReference type="AlphaFoldDB" id="A0AAD9V7G9"/>
<evidence type="ECO:0000313" key="2">
    <source>
        <dbReference type="Proteomes" id="UP001249851"/>
    </source>
</evidence>
<reference evidence="1" key="1">
    <citation type="journal article" date="2023" name="G3 (Bethesda)">
        <title>Whole genome assembly and annotation of the endangered Caribbean coral Acropora cervicornis.</title>
        <authorList>
            <person name="Selwyn J.D."/>
            <person name="Vollmer S.V."/>
        </authorList>
    </citation>
    <scope>NUCLEOTIDE SEQUENCE</scope>
    <source>
        <strain evidence="1">K2</strain>
    </source>
</reference>
<name>A0AAD9V7G9_ACRCE</name>
<proteinExistence type="predicted"/>
<accession>A0AAD9V7G9</accession>
<dbReference type="Proteomes" id="UP001249851">
    <property type="component" value="Unassembled WGS sequence"/>
</dbReference>